<evidence type="ECO:0000313" key="10">
    <source>
        <dbReference type="EMBL" id="RZU41532.1"/>
    </source>
</evidence>
<feature type="domain" description="TonB-dependent transporter Oar-like beta-barrel" evidence="9">
    <location>
        <begin position="254"/>
        <end position="1112"/>
    </location>
</feature>
<keyword evidence="6" id="KW-0472">Membrane</keyword>
<dbReference type="Pfam" id="PF25183">
    <property type="entry name" value="OMP_b-brl_4"/>
    <property type="match status" value="1"/>
</dbReference>
<accession>A0A4Q7YUI8</accession>
<dbReference type="InterPro" id="IPR057601">
    <property type="entry name" value="Oar-like_b-barrel"/>
</dbReference>
<keyword evidence="3" id="KW-1134">Transmembrane beta strand</keyword>
<dbReference type="SUPFAM" id="SSF49452">
    <property type="entry name" value="Starch-binding domain-like"/>
    <property type="match status" value="1"/>
</dbReference>
<evidence type="ECO:0000256" key="3">
    <source>
        <dbReference type="ARBA" id="ARBA00022452"/>
    </source>
</evidence>
<dbReference type="InterPro" id="IPR036942">
    <property type="entry name" value="Beta-barrel_TonB_sf"/>
</dbReference>
<dbReference type="PANTHER" id="PTHR30069">
    <property type="entry name" value="TONB-DEPENDENT OUTER MEMBRANE RECEPTOR"/>
    <property type="match status" value="1"/>
</dbReference>
<evidence type="ECO:0000259" key="9">
    <source>
        <dbReference type="Pfam" id="PF25183"/>
    </source>
</evidence>
<evidence type="ECO:0000256" key="1">
    <source>
        <dbReference type="ARBA" id="ARBA00004571"/>
    </source>
</evidence>
<keyword evidence="7" id="KW-0998">Cell outer membrane</keyword>
<protein>
    <submittedName>
        <fullName evidence="10">TonB-dependent receptor-like protein</fullName>
    </submittedName>
</protein>
<keyword evidence="11" id="KW-1185">Reference proteome</keyword>
<gene>
    <name evidence="10" type="ORF">BDD14_3056</name>
</gene>
<keyword evidence="5 8" id="KW-0732">Signal</keyword>
<evidence type="ECO:0000256" key="7">
    <source>
        <dbReference type="ARBA" id="ARBA00023237"/>
    </source>
</evidence>
<evidence type="ECO:0000256" key="4">
    <source>
        <dbReference type="ARBA" id="ARBA00022692"/>
    </source>
</evidence>
<sequence>MRKIVNLLTATLVCLALLPGRALAQYENGSIVGTVHDGSGAVVSDATVKVTNMATGVVSTRQTSESGDYEVPALRVGQYNIEVSKEGFAPVRATDISVSVAARQRIDLTLKIGETSTTVEVSGVSLQVETDTSQRGQIVTQYQTAALPLVSRNYSDLIGLTTGVRQTTQSYSSTSNTGLVREGSFNVNGQRSIFNNFLLDGMDNNAYGESNQGFSNQIIQPAPDSIAQFQVVTNNETAEYGRASGAVVNVAFAQGGNQFHGRVYEFIRNTDLNATGFFRPPGGQKPAYNRNQFGGNFNGPIVKDHLFFFLDYEGFRQSRKQISSATLPTPNQLAGKFSRTVYDPYDQTSYAAGTSILNSPNISPAARTIAQLIAQQGPTSATVNNFTTLQRSNNRSDKGNLRLDWALNPKNSFFLRVSDLKQNATDFPIFGLPLDGGSNGDQRILDQQIALGYTRVIGSNQLLDARLGLSRTKAGKFSRSIGTNPGITFPGLPTDPLVAGGIPGIGISGFSALGRQTTNPQFQNPALLNPKVNYSWVVKNHSLKAGYEYQQVWMAVQDTNPLYGGFTFSGAYSRDYKDVTASNPLQAATSDNYVADFLWGASSAYSLSSYFVAHLRNRSQFAYLQDDWKVSPRLTLNIGLRYEYTTPYWEQKNQQANFDPTLAASNPLGAMVPVTATGNKYGYDPDRNDFAPRFGFAYAVDDKTAIRGGYGISFSHYDRAGSGNILAINPGAALFVTVTQAAPNAGGNAATYVPIDKGFPSSTLTFNPITANVTYIDGNRYRDSYVHNYYLDVQRSFAKNILFDVAYVGNHGLKLLQFGNYNQADPTVITNGKFTRPIPTYGDITIALHEAYSHYDALQLRYEQRMVAGLTLLNSFTWSHALDNAGASLEANTPSFQDYRNPAADYGQSEYNQPIVNTTSLVYELPFGRGRHYLNTGGIVNQVLGQWQVSAVNQVTSGFPYQINYNPPTANQVSGISASYRGSNLYRPNRVAGQVLNSLDKSKSTGTSLQYINLAAISLPTAVPTVNNVPVSPFGNMSRDPGRSPMYTTLNLAFNKRFDTPMERLKVEFRGELYNALNHTNFTQPGGSIASTSSGALTGGTITSTFDPRIVQFGAKVLF</sequence>
<dbReference type="AlphaFoldDB" id="A0A4Q7YUI8"/>
<dbReference type="InterPro" id="IPR013784">
    <property type="entry name" value="Carb-bd-like_fold"/>
</dbReference>
<feature type="signal peptide" evidence="8">
    <location>
        <begin position="1"/>
        <end position="24"/>
    </location>
</feature>
<dbReference type="SUPFAM" id="SSF56935">
    <property type="entry name" value="Porins"/>
    <property type="match status" value="1"/>
</dbReference>
<dbReference type="Proteomes" id="UP000292958">
    <property type="component" value="Unassembled WGS sequence"/>
</dbReference>
<dbReference type="RefSeq" id="WP_130423138.1">
    <property type="nucleotide sequence ID" value="NZ_SHKW01000001.1"/>
</dbReference>
<keyword evidence="4" id="KW-0812">Transmembrane</keyword>
<dbReference type="EMBL" id="SHKW01000001">
    <property type="protein sequence ID" value="RZU41532.1"/>
    <property type="molecule type" value="Genomic_DNA"/>
</dbReference>
<dbReference type="Gene3D" id="2.40.170.20">
    <property type="entry name" value="TonB-dependent receptor, beta-barrel domain"/>
    <property type="match status" value="1"/>
</dbReference>
<organism evidence="10 11">
    <name type="scientific">Edaphobacter modestus</name>
    <dbReference type="NCBI Taxonomy" id="388466"/>
    <lineage>
        <taxon>Bacteria</taxon>
        <taxon>Pseudomonadati</taxon>
        <taxon>Acidobacteriota</taxon>
        <taxon>Terriglobia</taxon>
        <taxon>Terriglobales</taxon>
        <taxon>Acidobacteriaceae</taxon>
        <taxon>Edaphobacter</taxon>
    </lineage>
</organism>
<dbReference type="InterPro" id="IPR039426">
    <property type="entry name" value="TonB-dep_rcpt-like"/>
</dbReference>
<evidence type="ECO:0000256" key="8">
    <source>
        <dbReference type="SAM" id="SignalP"/>
    </source>
</evidence>
<comment type="subcellular location">
    <subcellularLocation>
        <location evidence="1">Cell outer membrane</location>
        <topology evidence="1">Multi-pass membrane protein</topology>
    </subcellularLocation>
</comment>
<dbReference type="GO" id="GO:0030246">
    <property type="term" value="F:carbohydrate binding"/>
    <property type="evidence" value="ECO:0007669"/>
    <property type="project" value="InterPro"/>
</dbReference>
<dbReference type="PANTHER" id="PTHR30069:SF29">
    <property type="entry name" value="HEMOGLOBIN AND HEMOGLOBIN-HAPTOGLOBIN-BINDING PROTEIN 1-RELATED"/>
    <property type="match status" value="1"/>
</dbReference>
<feature type="chain" id="PRO_5020201076" evidence="8">
    <location>
        <begin position="25"/>
        <end position="1119"/>
    </location>
</feature>
<evidence type="ECO:0000313" key="11">
    <source>
        <dbReference type="Proteomes" id="UP000292958"/>
    </source>
</evidence>
<reference evidence="10 11" key="1">
    <citation type="submission" date="2019-02" db="EMBL/GenBank/DDBJ databases">
        <title>Genomic Encyclopedia of Archaeal and Bacterial Type Strains, Phase II (KMG-II): from individual species to whole genera.</title>
        <authorList>
            <person name="Goeker M."/>
        </authorList>
    </citation>
    <scope>NUCLEOTIDE SEQUENCE [LARGE SCALE GENOMIC DNA]</scope>
    <source>
        <strain evidence="10 11">DSM 18101</strain>
    </source>
</reference>
<dbReference type="Pfam" id="PF13620">
    <property type="entry name" value="CarboxypepD_reg"/>
    <property type="match status" value="1"/>
</dbReference>
<comment type="caution">
    <text evidence="10">The sequence shown here is derived from an EMBL/GenBank/DDBJ whole genome shotgun (WGS) entry which is preliminary data.</text>
</comment>
<name>A0A4Q7YUI8_9BACT</name>
<evidence type="ECO:0000256" key="6">
    <source>
        <dbReference type="ARBA" id="ARBA00023136"/>
    </source>
</evidence>
<keyword evidence="10" id="KW-0675">Receptor</keyword>
<dbReference type="Gene3D" id="2.60.40.1120">
    <property type="entry name" value="Carboxypeptidase-like, regulatory domain"/>
    <property type="match status" value="1"/>
</dbReference>
<keyword evidence="2" id="KW-0813">Transport</keyword>
<dbReference type="GO" id="GO:0009279">
    <property type="term" value="C:cell outer membrane"/>
    <property type="evidence" value="ECO:0007669"/>
    <property type="project" value="UniProtKB-SubCell"/>
</dbReference>
<evidence type="ECO:0000256" key="2">
    <source>
        <dbReference type="ARBA" id="ARBA00022448"/>
    </source>
</evidence>
<dbReference type="GO" id="GO:0044718">
    <property type="term" value="P:siderophore transmembrane transport"/>
    <property type="evidence" value="ECO:0007669"/>
    <property type="project" value="TreeGrafter"/>
</dbReference>
<dbReference type="GO" id="GO:0015344">
    <property type="term" value="F:siderophore uptake transmembrane transporter activity"/>
    <property type="evidence" value="ECO:0007669"/>
    <property type="project" value="TreeGrafter"/>
</dbReference>
<proteinExistence type="predicted"/>
<evidence type="ECO:0000256" key="5">
    <source>
        <dbReference type="ARBA" id="ARBA00022729"/>
    </source>
</evidence>
<dbReference type="OrthoDB" id="97893at2"/>